<feature type="transmembrane region" description="Helical" evidence="1">
    <location>
        <begin position="91"/>
        <end position="116"/>
    </location>
</feature>
<protein>
    <submittedName>
        <fullName evidence="2">Uncharacterized protein</fullName>
    </submittedName>
</protein>
<accession>A0ABV8NZW1</accession>
<gene>
    <name evidence="2" type="ORF">ACFOY1_12865</name>
</gene>
<sequence length="238" mass="27548">MLISTEAQLLMAVVLFYIYDSCQLLFSNEGVITKHRKRYTATIDKNGLLLMGKRLYIPNLLLPYKPIYKLSWNPEDIAQAPSFDWDSEKPLYLWFIFPAYGMALSLFVITPAVYYLSGLDKDLLWCLVLIYYFSIVVGVGLYLYRKPLGLSNKKALSVFLECLFCPPLAMNIVRKLSLLRPMQDNFAQSAFQLLEQEQWEELRNDLIAYIDGEIEETDAEDKIARLNQSKEQLLGMNK</sequence>
<feature type="transmembrane region" description="Helical" evidence="1">
    <location>
        <begin position="7"/>
        <end position="26"/>
    </location>
</feature>
<dbReference type="Proteomes" id="UP001595848">
    <property type="component" value="Unassembled WGS sequence"/>
</dbReference>
<keyword evidence="3" id="KW-1185">Reference proteome</keyword>
<feature type="transmembrane region" description="Helical" evidence="1">
    <location>
        <begin position="123"/>
        <end position="144"/>
    </location>
</feature>
<keyword evidence="1" id="KW-0812">Transmembrane</keyword>
<proteinExistence type="predicted"/>
<evidence type="ECO:0000313" key="3">
    <source>
        <dbReference type="Proteomes" id="UP001595848"/>
    </source>
</evidence>
<dbReference type="EMBL" id="JBHSBV010000004">
    <property type="protein sequence ID" value="MFC4201846.1"/>
    <property type="molecule type" value="Genomic_DNA"/>
</dbReference>
<name>A0ABV8NZW1_9BURK</name>
<dbReference type="RefSeq" id="WP_217964886.1">
    <property type="nucleotide sequence ID" value="NZ_JAHTBN010000004.1"/>
</dbReference>
<evidence type="ECO:0000256" key="1">
    <source>
        <dbReference type="SAM" id="Phobius"/>
    </source>
</evidence>
<organism evidence="2 3">
    <name type="scientific">Candidimonas humi</name>
    <dbReference type="NCBI Taxonomy" id="683355"/>
    <lineage>
        <taxon>Bacteria</taxon>
        <taxon>Pseudomonadati</taxon>
        <taxon>Pseudomonadota</taxon>
        <taxon>Betaproteobacteria</taxon>
        <taxon>Burkholderiales</taxon>
        <taxon>Alcaligenaceae</taxon>
        <taxon>Candidimonas</taxon>
    </lineage>
</organism>
<reference evidence="3" key="1">
    <citation type="journal article" date="2019" name="Int. J. Syst. Evol. Microbiol.">
        <title>The Global Catalogue of Microorganisms (GCM) 10K type strain sequencing project: providing services to taxonomists for standard genome sequencing and annotation.</title>
        <authorList>
            <consortium name="The Broad Institute Genomics Platform"/>
            <consortium name="The Broad Institute Genome Sequencing Center for Infectious Disease"/>
            <person name="Wu L."/>
            <person name="Ma J."/>
        </authorList>
    </citation>
    <scope>NUCLEOTIDE SEQUENCE [LARGE SCALE GENOMIC DNA]</scope>
    <source>
        <strain evidence="3">LMG 24813</strain>
    </source>
</reference>
<keyword evidence="1" id="KW-1133">Transmembrane helix</keyword>
<comment type="caution">
    <text evidence="2">The sequence shown here is derived from an EMBL/GenBank/DDBJ whole genome shotgun (WGS) entry which is preliminary data.</text>
</comment>
<evidence type="ECO:0000313" key="2">
    <source>
        <dbReference type="EMBL" id="MFC4201846.1"/>
    </source>
</evidence>
<keyword evidence="1" id="KW-0472">Membrane</keyword>